<reference evidence="2" key="1">
    <citation type="submission" date="2023-03" db="EMBL/GenBank/DDBJ databases">
        <authorList>
            <person name="Steffen K."/>
            <person name="Cardenas P."/>
        </authorList>
    </citation>
    <scope>NUCLEOTIDE SEQUENCE</scope>
</reference>
<proteinExistence type="predicted"/>
<comment type="caution">
    <text evidence="2">The sequence shown here is derived from an EMBL/GenBank/DDBJ whole genome shotgun (WGS) entry which is preliminary data.</text>
</comment>
<sequence length="106" mass="12168">MDLFLTALHFAVFILMFVLTTLFFRFPLSVCSDFCSLSLYVYPHFLHSVPYLLLRPQPDTPQQPLLLSFPSLACLALSIDQCPLCSPTALHSSVHFRTFQLTLWRC</sequence>
<dbReference type="Proteomes" id="UP001174909">
    <property type="component" value="Unassembled WGS sequence"/>
</dbReference>
<organism evidence="2 3">
    <name type="scientific">Geodia barretti</name>
    <name type="common">Barrett's horny sponge</name>
    <dbReference type="NCBI Taxonomy" id="519541"/>
    <lineage>
        <taxon>Eukaryota</taxon>
        <taxon>Metazoa</taxon>
        <taxon>Porifera</taxon>
        <taxon>Demospongiae</taxon>
        <taxon>Heteroscleromorpha</taxon>
        <taxon>Tetractinellida</taxon>
        <taxon>Astrophorina</taxon>
        <taxon>Geodiidae</taxon>
        <taxon>Geodia</taxon>
    </lineage>
</organism>
<keyword evidence="3" id="KW-1185">Reference proteome</keyword>
<name>A0AA35U081_GEOBA</name>
<feature type="transmembrane region" description="Helical" evidence="1">
    <location>
        <begin position="6"/>
        <end position="24"/>
    </location>
</feature>
<dbReference type="EMBL" id="CASHTH010004342">
    <property type="protein sequence ID" value="CAI8056272.1"/>
    <property type="molecule type" value="Genomic_DNA"/>
</dbReference>
<gene>
    <name evidence="2" type="ORF">GBAR_LOCUS30659</name>
</gene>
<keyword evidence="1" id="KW-1133">Transmembrane helix</keyword>
<protein>
    <submittedName>
        <fullName evidence="2">Uncharacterized protein</fullName>
    </submittedName>
</protein>
<evidence type="ECO:0000256" key="1">
    <source>
        <dbReference type="SAM" id="Phobius"/>
    </source>
</evidence>
<evidence type="ECO:0000313" key="3">
    <source>
        <dbReference type="Proteomes" id="UP001174909"/>
    </source>
</evidence>
<dbReference type="AlphaFoldDB" id="A0AA35U081"/>
<accession>A0AA35U081</accession>
<evidence type="ECO:0000313" key="2">
    <source>
        <dbReference type="EMBL" id="CAI8056272.1"/>
    </source>
</evidence>
<keyword evidence="1" id="KW-0812">Transmembrane</keyword>
<keyword evidence="1" id="KW-0472">Membrane</keyword>